<dbReference type="InterPro" id="IPR036412">
    <property type="entry name" value="HAD-like_sf"/>
</dbReference>
<dbReference type="NCBIfam" id="TIGR00099">
    <property type="entry name" value="Cof-subfamily"/>
    <property type="match status" value="1"/>
</dbReference>
<keyword evidence="2" id="KW-1185">Reference proteome</keyword>
<dbReference type="Gene3D" id="3.30.1240.10">
    <property type="match status" value="1"/>
</dbReference>
<dbReference type="SFLD" id="SFLDG01140">
    <property type="entry name" value="C2.B:_Phosphomannomutase_and_P"/>
    <property type="match status" value="1"/>
</dbReference>
<proteinExistence type="predicted"/>
<organism evidence="1 2">
    <name type="scientific">Candidatus Enterococcus ferrettii</name>
    <dbReference type="NCBI Taxonomy" id="2815324"/>
    <lineage>
        <taxon>Bacteria</taxon>
        <taxon>Bacillati</taxon>
        <taxon>Bacillota</taxon>
        <taxon>Bacilli</taxon>
        <taxon>Lactobacillales</taxon>
        <taxon>Enterococcaceae</taxon>
        <taxon>Enterococcus</taxon>
    </lineage>
</organism>
<dbReference type="SFLD" id="SFLDS00003">
    <property type="entry name" value="Haloacid_Dehalogenase"/>
    <property type="match status" value="1"/>
</dbReference>
<dbReference type="InterPro" id="IPR000150">
    <property type="entry name" value="Cof"/>
</dbReference>
<protein>
    <recommendedName>
        <fullName evidence="3">Cof-type HAD-IIB family hydrolase</fullName>
    </recommendedName>
</protein>
<dbReference type="PANTHER" id="PTHR10000:SF25">
    <property type="entry name" value="PHOSPHATASE YKRA-RELATED"/>
    <property type="match status" value="1"/>
</dbReference>
<dbReference type="NCBIfam" id="TIGR01484">
    <property type="entry name" value="HAD-SF-IIB"/>
    <property type="match status" value="1"/>
</dbReference>
<evidence type="ECO:0008006" key="3">
    <source>
        <dbReference type="Google" id="ProtNLM"/>
    </source>
</evidence>
<dbReference type="PANTHER" id="PTHR10000">
    <property type="entry name" value="PHOSPHOSERINE PHOSPHATASE"/>
    <property type="match status" value="1"/>
</dbReference>
<evidence type="ECO:0000313" key="1">
    <source>
        <dbReference type="EMBL" id="MEO1771665.1"/>
    </source>
</evidence>
<dbReference type="RefSeq" id="WP_207704702.1">
    <property type="nucleotide sequence ID" value="NZ_JAFREL020000003.1"/>
</dbReference>
<dbReference type="PROSITE" id="PS01229">
    <property type="entry name" value="COF_2"/>
    <property type="match status" value="1"/>
</dbReference>
<evidence type="ECO:0000313" key="2">
    <source>
        <dbReference type="Proteomes" id="UP000664357"/>
    </source>
</evidence>
<comment type="caution">
    <text evidence="1">The sequence shown here is derived from an EMBL/GenBank/DDBJ whole genome shotgun (WGS) entry which is preliminary data.</text>
</comment>
<accession>A0ABV0EUT3</accession>
<dbReference type="Proteomes" id="UP000664357">
    <property type="component" value="Unassembled WGS sequence"/>
</dbReference>
<dbReference type="InterPro" id="IPR023214">
    <property type="entry name" value="HAD_sf"/>
</dbReference>
<reference evidence="1 2" key="2">
    <citation type="submission" date="2024-02" db="EMBL/GenBank/DDBJ databases">
        <title>The Genome Sequence of Enterococcus sp. DIV0159.</title>
        <authorList>
            <person name="Earl A."/>
            <person name="Manson A."/>
            <person name="Gilmore M."/>
            <person name="Sanders J."/>
            <person name="Shea T."/>
            <person name="Howe W."/>
            <person name="Livny J."/>
            <person name="Cuomo C."/>
            <person name="Neafsey D."/>
            <person name="Birren B."/>
        </authorList>
    </citation>
    <scope>NUCLEOTIDE SEQUENCE [LARGE SCALE GENOMIC DNA]</scope>
    <source>
        <strain evidence="1 2">665A</strain>
    </source>
</reference>
<dbReference type="InterPro" id="IPR006379">
    <property type="entry name" value="HAD-SF_hydro_IIB"/>
</dbReference>
<dbReference type="Pfam" id="PF08282">
    <property type="entry name" value="Hydrolase_3"/>
    <property type="match status" value="1"/>
</dbReference>
<gene>
    <name evidence="1" type="ORF">JZO67_003646</name>
</gene>
<name>A0ABV0EUT3_9ENTE</name>
<reference evidence="1 2" key="1">
    <citation type="submission" date="2021-03" db="EMBL/GenBank/DDBJ databases">
        <authorList>
            <person name="Gilmore M.S."/>
            <person name="Schwartzman J."/>
            <person name="Van Tyne D."/>
            <person name="Martin M."/>
            <person name="Earl A.M."/>
            <person name="Manson A.L."/>
            <person name="Straub T."/>
            <person name="Salamzade R."/>
            <person name="Saavedra J."/>
            <person name="Lebreton F."/>
            <person name="Prichula J."/>
            <person name="Schaufler K."/>
            <person name="Gaca A."/>
            <person name="Sgardioli B."/>
            <person name="Wagenaar J."/>
            <person name="Strong T."/>
        </authorList>
    </citation>
    <scope>NUCLEOTIDE SEQUENCE [LARGE SCALE GENOMIC DNA]</scope>
    <source>
        <strain evidence="1 2">665A</strain>
    </source>
</reference>
<dbReference type="Gene3D" id="3.40.50.1000">
    <property type="entry name" value="HAD superfamily/HAD-like"/>
    <property type="match status" value="1"/>
</dbReference>
<dbReference type="SUPFAM" id="SSF56784">
    <property type="entry name" value="HAD-like"/>
    <property type="match status" value="1"/>
</dbReference>
<dbReference type="EMBL" id="JAFREL020000003">
    <property type="protein sequence ID" value="MEO1771665.1"/>
    <property type="molecule type" value="Genomic_DNA"/>
</dbReference>
<sequence length="279" mass="30487">MEKLIFLDVDGTLCNDAGIIPESAKKAINQAASKGHQFFLCTGRSKAEITQEALDLPLTGIIGAGGGYCEVDDEVILHKVFDSTELLKLIVFLESNQIDYYLESNNGLFASENLKTTLTNLTLNGVSADSEEGQARLGKIQWFMDLLIEDKEQIDYADVNKVSFVNHSIPYKKIHHKYYGDFQMMRSTVPAFGPDSGEIGIKNIHKKSAIEAVLKHLNKDKADTYAFGDGHNDVEMFAAVATGIAMGNACAELLAVADEVTTSPDEDGIALALKKHKLI</sequence>